<name>A0A9W8WU69_9PLEO</name>
<reference evidence="4" key="1">
    <citation type="submission" date="2022-10" db="EMBL/GenBank/DDBJ databases">
        <title>Tapping the CABI collections for fungal endophytes: first genome assemblies for Collariella, Neodidymelliopsis, Ascochyta clinopodiicola, Didymella pomorum, Didymosphaeria variabile, Neocosmospora piperis and Neocucurbitaria cava.</title>
        <authorList>
            <person name="Hill R."/>
        </authorList>
    </citation>
    <scope>NUCLEOTIDE SEQUENCE</scope>
    <source>
        <strain evidence="4">IMI 360193</strain>
    </source>
</reference>
<protein>
    <recommendedName>
        <fullName evidence="3">Alcohol dehydrogenase iron-type/glycerol dehydrogenase GldA domain-containing protein</fullName>
    </recommendedName>
</protein>
<feature type="region of interest" description="Disordered" evidence="2">
    <location>
        <begin position="21"/>
        <end position="42"/>
    </location>
</feature>
<comment type="caution">
    <text evidence="4">The sequence shown here is derived from an EMBL/GenBank/DDBJ whole genome shotgun (WGS) entry which is preliminary data.</text>
</comment>
<evidence type="ECO:0000256" key="2">
    <source>
        <dbReference type="SAM" id="MobiDB-lite"/>
    </source>
</evidence>
<proteinExistence type="predicted"/>
<dbReference type="Proteomes" id="UP001140562">
    <property type="component" value="Unassembled WGS sequence"/>
</dbReference>
<dbReference type="EMBL" id="JAPEUV010000100">
    <property type="protein sequence ID" value="KAJ4333174.1"/>
    <property type="molecule type" value="Genomic_DNA"/>
</dbReference>
<keyword evidence="5" id="KW-1185">Reference proteome</keyword>
<dbReference type="AlphaFoldDB" id="A0A9W8WU69"/>
<dbReference type="Gene3D" id="1.20.1090.10">
    <property type="entry name" value="Dehydroquinate synthase-like - alpha domain"/>
    <property type="match status" value="2"/>
</dbReference>
<dbReference type="GO" id="GO:0005739">
    <property type="term" value="C:mitochondrion"/>
    <property type="evidence" value="ECO:0007669"/>
    <property type="project" value="TreeGrafter"/>
</dbReference>
<evidence type="ECO:0000256" key="1">
    <source>
        <dbReference type="ARBA" id="ARBA00023002"/>
    </source>
</evidence>
<feature type="domain" description="Alcohol dehydrogenase iron-type/glycerol dehydrogenase GldA" evidence="3">
    <location>
        <begin position="151"/>
        <end position="272"/>
    </location>
</feature>
<dbReference type="InterPro" id="IPR039697">
    <property type="entry name" value="Alcohol_dehydrogenase_Fe"/>
</dbReference>
<gene>
    <name evidence="4" type="ORF">N0V87_007811</name>
</gene>
<dbReference type="SUPFAM" id="SSF56796">
    <property type="entry name" value="Dehydroquinate synthase-like"/>
    <property type="match status" value="1"/>
</dbReference>
<keyword evidence="1" id="KW-0560">Oxidoreductase</keyword>
<evidence type="ECO:0000259" key="3">
    <source>
        <dbReference type="Pfam" id="PF00465"/>
    </source>
</evidence>
<organism evidence="4 5">
    <name type="scientific">Didymella glomerata</name>
    <dbReference type="NCBI Taxonomy" id="749621"/>
    <lineage>
        <taxon>Eukaryota</taxon>
        <taxon>Fungi</taxon>
        <taxon>Dikarya</taxon>
        <taxon>Ascomycota</taxon>
        <taxon>Pezizomycotina</taxon>
        <taxon>Dothideomycetes</taxon>
        <taxon>Pleosporomycetidae</taxon>
        <taxon>Pleosporales</taxon>
        <taxon>Pleosporineae</taxon>
        <taxon>Didymellaceae</taxon>
        <taxon>Didymella</taxon>
    </lineage>
</organism>
<accession>A0A9W8WU69</accession>
<dbReference type="OrthoDB" id="339764at2759"/>
<dbReference type="InterPro" id="IPR001670">
    <property type="entry name" value="ADH_Fe/GldA"/>
</dbReference>
<sequence>MNTIRARQLLRLSAPRRNFTQTTRRNLDIEPPVPQPQEPKRPSKVGAFYKTFSAPLLKCFLGALFTYQLTYFGWMKLETIEEAHVKKTEINGLREELAGAMNNKRREAEGVVEKVGDKIGEAKDKVIEGAGVAGKVKKGGWWPWKDNIVGIQKGMTSHSLWSEILLVTAEARAKEADCIITLGAGSITDAAKLVVFCLANNITSPTQLASYALGALNAPATITRPSIPLICIPTTLSGGEYFALAGGTNDDTHEKTGFLHSCMGASLVILDPSLCLTTPSYHWLSTGVRAVDHCIEALCSLQATRDSDERAERGLRALVPGYGAENPEIVRRQKAIQSILWSEDRVTEVLKDAGLKAETSDLGDALDVVIRFLALPRTLGDFDISADKIPALAKNTLGDFWAKTNPVPLVEAAQVEEILNASR</sequence>
<dbReference type="Gene3D" id="3.40.50.1970">
    <property type="match status" value="1"/>
</dbReference>
<dbReference type="Pfam" id="PF00465">
    <property type="entry name" value="Fe-ADH"/>
    <property type="match status" value="1"/>
</dbReference>
<dbReference type="GO" id="GO:0004022">
    <property type="term" value="F:alcohol dehydrogenase (NAD+) activity"/>
    <property type="evidence" value="ECO:0007669"/>
    <property type="project" value="TreeGrafter"/>
</dbReference>
<evidence type="ECO:0000313" key="4">
    <source>
        <dbReference type="EMBL" id="KAJ4333174.1"/>
    </source>
</evidence>
<dbReference type="PANTHER" id="PTHR11496">
    <property type="entry name" value="ALCOHOL DEHYDROGENASE"/>
    <property type="match status" value="1"/>
</dbReference>
<evidence type="ECO:0000313" key="5">
    <source>
        <dbReference type="Proteomes" id="UP001140562"/>
    </source>
</evidence>
<dbReference type="PANTHER" id="PTHR11496:SF107">
    <property type="entry name" value="ALCOHOL DEHYDROGENASE, PUTATIVE (AFU_ORTHOLOGUE AFUA_1G06800)-RELATED"/>
    <property type="match status" value="1"/>
</dbReference>
<dbReference type="GO" id="GO:0046872">
    <property type="term" value="F:metal ion binding"/>
    <property type="evidence" value="ECO:0007669"/>
    <property type="project" value="InterPro"/>
</dbReference>